<evidence type="ECO:0000256" key="10">
    <source>
        <dbReference type="ARBA" id="ARBA00023306"/>
    </source>
</evidence>
<comment type="similarity">
    <text evidence="2 11">Belongs to the 'phage' integrase family. XerC subfamily.</text>
</comment>
<dbReference type="PANTHER" id="PTHR30349:SF81">
    <property type="entry name" value="TYROSINE RECOMBINASE XERC"/>
    <property type="match status" value="1"/>
</dbReference>
<dbReference type="EMBL" id="JQSG02000006">
    <property type="protein sequence ID" value="OBS08390.1"/>
    <property type="molecule type" value="Genomic_DNA"/>
</dbReference>
<evidence type="ECO:0000256" key="5">
    <source>
        <dbReference type="ARBA" id="ARBA00022618"/>
    </source>
</evidence>
<evidence type="ECO:0000256" key="3">
    <source>
        <dbReference type="ARBA" id="ARBA00015804"/>
    </source>
</evidence>
<feature type="active site" evidence="11">
    <location>
        <position position="145"/>
    </location>
</feature>
<dbReference type="PROSITE" id="PS51898">
    <property type="entry name" value="TYR_RECOMBINASE"/>
    <property type="match status" value="1"/>
</dbReference>
<proteinExistence type="inferred from homology"/>
<comment type="subcellular location">
    <subcellularLocation>
        <location evidence="1 11">Cytoplasm</location>
    </subcellularLocation>
</comment>
<keyword evidence="6 11" id="KW-0159">Chromosome partition</keyword>
<keyword evidence="8 11" id="KW-0238">DNA-binding</keyword>
<comment type="function">
    <text evidence="11">Site-specific tyrosine recombinase, which acts by catalyzing the cutting and rejoining of the recombining DNA molecules. The XerC-XerD complex is essential to convert dimers of the bacterial chromosome into monomers to permit their segregation at cell division. It also contributes to the segregational stability of plasmids.</text>
</comment>
<evidence type="ECO:0000259" key="12">
    <source>
        <dbReference type="PROSITE" id="PS51898"/>
    </source>
</evidence>
<evidence type="ECO:0000313" key="15">
    <source>
        <dbReference type="Proteomes" id="UP000029273"/>
    </source>
</evidence>
<feature type="active site" evidence="11">
    <location>
        <position position="264"/>
    </location>
</feature>
<keyword evidence="7 11" id="KW-0229">DNA integration</keyword>
<dbReference type="GO" id="GO:0005737">
    <property type="term" value="C:cytoplasm"/>
    <property type="evidence" value="ECO:0007669"/>
    <property type="project" value="UniProtKB-SubCell"/>
</dbReference>
<dbReference type="AlphaFoldDB" id="A0A1A6C1H0"/>
<dbReference type="InterPro" id="IPR011931">
    <property type="entry name" value="Recomb_XerC"/>
</dbReference>
<dbReference type="InterPro" id="IPR050090">
    <property type="entry name" value="Tyrosine_recombinase_XerCD"/>
</dbReference>
<dbReference type="InterPro" id="IPR023009">
    <property type="entry name" value="Tyrosine_recombinase_XerC/XerD"/>
</dbReference>
<dbReference type="NCBIfam" id="NF001399">
    <property type="entry name" value="PRK00283.1"/>
    <property type="match status" value="1"/>
</dbReference>
<gene>
    <name evidence="11" type="primary">xerC</name>
    <name evidence="14" type="ORF">Thpro_022640</name>
</gene>
<keyword evidence="15" id="KW-1185">Reference proteome</keyword>
<dbReference type="Proteomes" id="UP000029273">
    <property type="component" value="Unassembled WGS sequence"/>
</dbReference>
<evidence type="ECO:0000259" key="13">
    <source>
        <dbReference type="PROSITE" id="PS51900"/>
    </source>
</evidence>
<evidence type="ECO:0000256" key="11">
    <source>
        <dbReference type="HAMAP-Rule" id="MF_01808"/>
    </source>
</evidence>
<dbReference type="SUPFAM" id="SSF56349">
    <property type="entry name" value="DNA breaking-rejoining enzymes"/>
    <property type="match status" value="1"/>
</dbReference>
<evidence type="ECO:0000256" key="2">
    <source>
        <dbReference type="ARBA" id="ARBA00006657"/>
    </source>
</evidence>
<dbReference type="RefSeq" id="WP_065089736.1">
    <property type="nucleotide sequence ID" value="NZ_JQSG02000006.1"/>
</dbReference>
<dbReference type="InterPro" id="IPR010998">
    <property type="entry name" value="Integrase_recombinase_N"/>
</dbReference>
<keyword evidence="10 11" id="KW-0131">Cell cycle</keyword>
<dbReference type="Gene3D" id="1.10.150.130">
    <property type="match status" value="1"/>
</dbReference>
<dbReference type="NCBIfam" id="TIGR02224">
    <property type="entry name" value="recomb_XerC"/>
    <property type="match status" value="1"/>
</dbReference>
<dbReference type="InterPro" id="IPR004107">
    <property type="entry name" value="Integrase_SAM-like_N"/>
</dbReference>
<feature type="domain" description="Tyr recombinase" evidence="12">
    <location>
        <begin position="106"/>
        <end position="286"/>
    </location>
</feature>
<feature type="domain" description="Core-binding (CB)" evidence="13">
    <location>
        <begin position="1"/>
        <end position="85"/>
    </location>
</feature>
<dbReference type="GO" id="GO:0003677">
    <property type="term" value="F:DNA binding"/>
    <property type="evidence" value="ECO:0007669"/>
    <property type="project" value="UniProtKB-UniRule"/>
</dbReference>
<name>A0A1A6C1H0_9GAMM</name>
<comment type="subunit">
    <text evidence="11">Forms a cyclic heterotetrameric complex composed of two molecules of XerC and two molecules of XerD.</text>
</comment>
<feature type="active site" evidence="11">
    <location>
        <position position="241"/>
    </location>
</feature>
<sequence>MSESAVEAYLDALSGQRQYSPHSVAAYRRDLLLYQAFLDARGRTAAVATAQDVREFIAGEHRKGRSATTLQRRLSAIRGFHHFLLAEGLATQHPALDLRAPKSQRRLPEVLAPEQLGQLLAKRKDDPLAVRDRAMFELMYSSGLRLAESVTLDLIDLDLGGGMVRVIGKGRKTRDVPVGRQARAALVDWLRARAELAAPGERAVFVGRGGKRLGERAVQQRLTRLARESGLDVPLHPHLLRHAFASHMLESSGDLRAVQELLGHANISTTQVYTHLDFQHLSSVYDQAHPRARRRKTPE</sequence>
<dbReference type="GO" id="GO:0051301">
    <property type="term" value="P:cell division"/>
    <property type="evidence" value="ECO:0007669"/>
    <property type="project" value="UniProtKB-UniRule"/>
</dbReference>
<dbReference type="PROSITE" id="PS51900">
    <property type="entry name" value="CB"/>
    <property type="match status" value="1"/>
</dbReference>
<feature type="active site" evidence="11">
    <location>
        <position position="169"/>
    </location>
</feature>
<dbReference type="GO" id="GO:0009037">
    <property type="term" value="F:tyrosine-based site-specific recombinase activity"/>
    <property type="evidence" value="ECO:0007669"/>
    <property type="project" value="UniProtKB-UniRule"/>
</dbReference>
<keyword evidence="9 11" id="KW-0233">DNA recombination</keyword>
<dbReference type="InterPro" id="IPR002104">
    <property type="entry name" value="Integrase_catalytic"/>
</dbReference>
<comment type="caution">
    <text evidence="14">The sequence shown here is derived from an EMBL/GenBank/DDBJ whole genome shotgun (WGS) entry which is preliminary data.</text>
</comment>
<dbReference type="Pfam" id="PF02899">
    <property type="entry name" value="Phage_int_SAM_1"/>
    <property type="match status" value="1"/>
</dbReference>
<evidence type="ECO:0000256" key="9">
    <source>
        <dbReference type="ARBA" id="ARBA00023172"/>
    </source>
</evidence>
<reference evidence="14 15" key="1">
    <citation type="journal article" date="2014" name="Genome Announc.">
        <title>Draft Genome Sequence of the Iron-Oxidizing, Acidophilic, and Halotolerant 'Thiobacillus prosperus' Type Strain DSM 5130.</title>
        <authorList>
            <person name="Ossandon F.J."/>
            <person name="Cardenas J.P."/>
            <person name="Corbett M."/>
            <person name="Quatrini R."/>
            <person name="Holmes D.S."/>
            <person name="Watkin E."/>
        </authorList>
    </citation>
    <scope>NUCLEOTIDE SEQUENCE [LARGE SCALE GENOMIC DNA]</scope>
    <source>
        <strain evidence="14 15">DSM 5130</strain>
    </source>
</reference>
<dbReference type="InterPro" id="IPR011010">
    <property type="entry name" value="DNA_brk_join_enz"/>
</dbReference>
<feature type="active site" description="O-(3'-phospho-DNA)-tyrosine intermediate" evidence="11">
    <location>
        <position position="273"/>
    </location>
</feature>
<dbReference type="GO" id="GO:0006313">
    <property type="term" value="P:DNA transposition"/>
    <property type="evidence" value="ECO:0007669"/>
    <property type="project" value="UniProtKB-UniRule"/>
</dbReference>
<evidence type="ECO:0000313" key="14">
    <source>
        <dbReference type="EMBL" id="OBS08390.1"/>
    </source>
</evidence>
<feature type="active site" evidence="11">
    <location>
        <position position="238"/>
    </location>
</feature>
<evidence type="ECO:0000256" key="7">
    <source>
        <dbReference type="ARBA" id="ARBA00022908"/>
    </source>
</evidence>
<dbReference type="Gene3D" id="1.10.443.10">
    <property type="entry name" value="Intergrase catalytic core"/>
    <property type="match status" value="1"/>
</dbReference>
<evidence type="ECO:0000256" key="1">
    <source>
        <dbReference type="ARBA" id="ARBA00004496"/>
    </source>
</evidence>
<protein>
    <recommendedName>
        <fullName evidence="3 11">Tyrosine recombinase XerC</fullName>
    </recommendedName>
</protein>
<dbReference type="InterPro" id="IPR044068">
    <property type="entry name" value="CB"/>
</dbReference>
<dbReference type="Pfam" id="PF00589">
    <property type="entry name" value="Phage_integrase"/>
    <property type="match status" value="1"/>
</dbReference>
<dbReference type="InterPro" id="IPR013762">
    <property type="entry name" value="Integrase-like_cat_sf"/>
</dbReference>
<dbReference type="GO" id="GO:0007059">
    <property type="term" value="P:chromosome segregation"/>
    <property type="evidence" value="ECO:0007669"/>
    <property type="project" value="UniProtKB-UniRule"/>
</dbReference>
<keyword evidence="4 11" id="KW-0963">Cytoplasm</keyword>
<evidence type="ECO:0000256" key="6">
    <source>
        <dbReference type="ARBA" id="ARBA00022829"/>
    </source>
</evidence>
<organism evidence="14 15">
    <name type="scientific">Acidihalobacter prosperus</name>
    <dbReference type="NCBI Taxonomy" id="160660"/>
    <lineage>
        <taxon>Bacteria</taxon>
        <taxon>Pseudomonadati</taxon>
        <taxon>Pseudomonadota</taxon>
        <taxon>Gammaproteobacteria</taxon>
        <taxon>Chromatiales</taxon>
        <taxon>Ectothiorhodospiraceae</taxon>
        <taxon>Acidihalobacter</taxon>
    </lineage>
</organism>
<keyword evidence="5 11" id="KW-0132">Cell division</keyword>
<evidence type="ECO:0000256" key="4">
    <source>
        <dbReference type="ARBA" id="ARBA00022490"/>
    </source>
</evidence>
<dbReference type="PANTHER" id="PTHR30349">
    <property type="entry name" value="PHAGE INTEGRASE-RELATED"/>
    <property type="match status" value="1"/>
</dbReference>
<evidence type="ECO:0000256" key="8">
    <source>
        <dbReference type="ARBA" id="ARBA00023125"/>
    </source>
</evidence>
<accession>A0A1A6C1H0</accession>
<dbReference type="CDD" id="cd00798">
    <property type="entry name" value="INT_XerDC_C"/>
    <property type="match status" value="1"/>
</dbReference>
<dbReference type="HAMAP" id="MF_01808">
    <property type="entry name" value="Recomb_XerC_XerD"/>
    <property type="match status" value="1"/>
</dbReference>
<dbReference type="OrthoDB" id="9801717at2"/>